<comment type="similarity">
    <text evidence="3">Belongs to the UreF family.</text>
</comment>
<dbReference type="GO" id="GO:0016151">
    <property type="term" value="F:nickel cation binding"/>
    <property type="evidence" value="ECO:0007669"/>
    <property type="project" value="UniProtKB-UniRule"/>
</dbReference>
<evidence type="ECO:0000256" key="2">
    <source>
        <dbReference type="ARBA" id="ARBA00023186"/>
    </source>
</evidence>
<dbReference type="InterPro" id="IPR038277">
    <property type="entry name" value="UreF_sf"/>
</dbReference>
<name>A0A347ULB8_9RHOB</name>
<comment type="subunit">
    <text evidence="3">UreD, UreF and UreG form a complex that acts as a GTP-hydrolysis-dependent molecular chaperone, activating the urease apoprotein by helping to assemble the nickel containing metallocenter of UreC. The UreE protein probably delivers the nickel.</text>
</comment>
<reference evidence="4 5" key="1">
    <citation type="submission" date="2018-09" db="EMBL/GenBank/DDBJ databases">
        <title>Profundibacter amoris BAR1 gen. nov., sp. nov., a new member of the Roseobacter clade isolated at Lokis Castle Vent Field on the Arctic Mid-Oceanic Ridge.</title>
        <authorList>
            <person name="Le Moine Bauer S."/>
            <person name="Sjoeberg A.G."/>
            <person name="L'Haridon S."/>
            <person name="Stokke R."/>
            <person name="Roalkvam I."/>
            <person name="Steen I.H."/>
            <person name="Dahle H."/>
        </authorList>
    </citation>
    <scope>NUCLEOTIDE SEQUENCE [LARGE SCALE GENOMIC DNA]</scope>
    <source>
        <strain evidence="4 5">BAR1</strain>
    </source>
</reference>
<keyword evidence="1 3" id="KW-0996">Nickel insertion</keyword>
<accession>A0A347ULB8</accession>
<dbReference type="InterPro" id="IPR002639">
    <property type="entry name" value="UreF"/>
</dbReference>
<keyword evidence="5" id="KW-1185">Reference proteome</keyword>
<protein>
    <recommendedName>
        <fullName evidence="3">Urease accessory protein UreF</fullName>
    </recommendedName>
</protein>
<keyword evidence="3" id="KW-0963">Cytoplasm</keyword>
<dbReference type="Pfam" id="PF01730">
    <property type="entry name" value="UreF"/>
    <property type="match status" value="1"/>
</dbReference>
<comment type="function">
    <text evidence="3">Required for maturation of urease via the functional incorporation of the urease nickel metallocenter.</text>
</comment>
<dbReference type="AlphaFoldDB" id="A0A347ULB8"/>
<keyword evidence="2 3" id="KW-0143">Chaperone</keyword>
<organism evidence="4 5">
    <name type="scientific">Profundibacter amoris</name>
    <dbReference type="NCBI Taxonomy" id="2171755"/>
    <lineage>
        <taxon>Bacteria</taxon>
        <taxon>Pseudomonadati</taxon>
        <taxon>Pseudomonadota</taxon>
        <taxon>Alphaproteobacteria</taxon>
        <taxon>Rhodobacterales</taxon>
        <taxon>Paracoccaceae</taxon>
        <taxon>Profundibacter</taxon>
    </lineage>
</organism>
<sequence length="214" mass="22825">MHTDEQIITLGQWLSPAYPVGGFAYSHGLESLVETGAVTDTDSLLDWLGDVLRYGAGQSDARFLIAAWRADAQDVGAVDALCRAFAPSRERLQETGLQGAAFCEVTAAVWGFDLAGLTYPVALGRAAALEGLPPALTARLYLQAFVSNLVAAAQRLLPIGQTEGQRLIRALAPLISDITEQALAGSLDDLSGTAFLADIASMKHETQYSRIFRT</sequence>
<dbReference type="Gene3D" id="1.10.4190.10">
    <property type="entry name" value="Urease accessory protein UreF"/>
    <property type="match status" value="1"/>
</dbReference>
<dbReference type="EMBL" id="CP032125">
    <property type="protein sequence ID" value="AXX99646.1"/>
    <property type="molecule type" value="Genomic_DNA"/>
</dbReference>
<evidence type="ECO:0000313" key="5">
    <source>
        <dbReference type="Proteomes" id="UP000261704"/>
    </source>
</evidence>
<dbReference type="PIRSF" id="PIRSF009467">
    <property type="entry name" value="Ureas_acces_UreF"/>
    <property type="match status" value="1"/>
</dbReference>
<dbReference type="GO" id="GO:0005737">
    <property type="term" value="C:cytoplasm"/>
    <property type="evidence" value="ECO:0007669"/>
    <property type="project" value="UniProtKB-SubCell"/>
</dbReference>
<evidence type="ECO:0000256" key="3">
    <source>
        <dbReference type="HAMAP-Rule" id="MF_01385"/>
    </source>
</evidence>
<evidence type="ECO:0000256" key="1">
    <source>
        <dbReference type="ARBA" id="ARBA00022988"/>
    </source>
</evidence>
<dbReference type="PANTHER" id="PTHR33620:SF1">
    <property type="entry name" value="UREASE ACCESSORY PROTEIN F"/>
    <property type="match status" value="1"/>
</dbReference>
<evidence type="ECO:0000313" key="4">
    <source>
        <dbReference type="EMBL" id="AXX99646.1"/>
    </source>
</evidence>
<dbReference type="PANTHER" id="PTHR33620">
    <property type="entry name" value="UREASE ACCESSORY PROTEIN F"/>
    <property type="match status" value="1"/>
</dbReference>
<comment type="subcellular location">
    <subcellularLocation>
        <location evidence="3">Cytoplasm</location>
    </subcellularLocation>
</comment>
<gene>
    <name evidence="3" type="primary">ureF</name>
    <name evidence="4" type="ORF">BAR1_01415</name>
</gene>
<dbReference type="KEGG" id="pamo:BAR1_01415"/>
<proteinExistence type="inferred from homology"/>
<dbReference type="Proteomes" id="UP000261704">
    <property type="component" value="Chromosome"/>
</dbReference>
<dbReference type="HAMAP" id="MF_01385">
    <property type="entry name" value="UreF"/>
    <property type="match status" value="1"/>
</dbReference>
<dbReference type="OrthoDB" id="9798772at2"/>